<feature type="domain" description="Azaphilone pigments biosynthesis cluster protein L N-terminal" evidence="5">
    <location>
        <begin position="1"/>
        <end position="147"/>
    </location>
</feature>
<proteinExistence type="predicted"/>
<evidence type="ECO:0000256" key="1">
    <source>
        <dbReference type="ARBA" id="ARBA00022737"/>
    </source>
</evidence>
<organism evidence="7 8">
    <name type="scientific">Lachnellula cervina</name>
    <dbReference type="NCBI Taxonomy" id="1316786"/>
    <lineage>
        <taxon>Eukaryota</taxon>
        <taxon>Fungi</taxon>
        <taxon>Dikarya</taxon>
        <taxon>Ascomycota</taxon>
        <taxon>Pezizomycotina</taxon>
        <taxon>Leotiomycetes</taxon>
        <taxon>Helotiales</taxon>
        <taxon>Lachnaceae</taxon>
        <taxon>Lachnellula</taxon>
    </lineage>
</organism>
<evidence type="ECO:0000259" key="6">
    <source>
        <dbReference type="Pfam" id="PF24883"/>
    </source>
</evidence>
<evidence type="ECO:0000256" key="3">
    <source>
        <dbReference type="SAM" id="MobiDB-lite"/>
    </source>
</evidence>
<gene>
    <name evidence="7" type="primary">MIMI_L93_1</name>
    <name evidence="7" type="ORF">LCER1_G003546</name>
</gene>
<name>A0A7D8YVU1_9HELO</name>
<dbReference type="Proteomes" id="UP000481288">
    <property type="component" value="Unassembled WGS sequence"/>
</dbReference>
<dbReference type="SUPFAM" id="SSF48403">
    <property type="entry name" value="Ankyrin repeat"/>
    <property type="match status" value="1"/>
</dbReference>
<feature type="region of interest" description="Disordered" evidence="3">
    <location>
        <begin position="565"/>
        <end position="588"/>
    </location>
</feature>
<feature type="repeat" description="ANK" evidence="2">
    <location>
        <begin position="846"/>
        <end position="878"/>
    </location>
</feature>
<dbReference type="PANTHER" id="PTHR10039:SF16">
    <property type="entry name" value="GPI INOSITOL-DEACYLASE"/>
    <property type="match status" value="1"/>
</dbReference>
<evidence type="ECO:0000313" key="8">
    <source>
        <dbReference type="Proteomes" id="UP000481288"/>
    </source>
</evidence>
<dbReference type="SUPFAM" id="SSF52540">
    <property type="entry name" value="P-loop containing nucleoside triphosphate hydrolases"/>
    <property type="match status" value="1"/>
</dbReference>
<dbReference type="EMBL" id="QGMG01000178">
    <property type="protein sequence ID" value="TVY56202.1"/>
    <property type="molecule type" value="Genomic_DNA"/>
</dbReference>
<dbReference type="AlphaFoldDB" id="A0A7D8YVU1"/>
<dbReference type="Pfam" id="PF17111">
    <property type="entry name" value="PigL_N"/>
    <property type="match status" value="1"/>
</dbReference>
<feature type="repeat" description="ANK" evidence="2">
    <location>
        <begin position="922"/>
        <end position="954"/>
    </location>
</feature>
<accession>A0A7D8YVU1</accession>
<dbReference type="PROSITE" id="PS50297">
    <property type="entry name" value="ANK_REP_REGION"/>
    <property type="match status" value="3"/>
</dbReference>
<sequence>MEPLSGAASVIAVLQLATAVGSALKDYYEGVRDAREDIRKLYGSIKGLEGILQRLKDVAKDLNDETHLLLTQPLEGVRAELNDLMGKLQVSEASETRARRALQSLAWPFKKKDAEKSVNSIEKHKSSLSLLVGLESLHLGFEQSDITADIRADIRLARLHRDRRRIVGWLSEGIPNPSQDHNVARERHEETTGSWLINDSNDYLGWLTAPNSFLWLNGGAGAGKSILCKYLPALKVSIIWYFTFRDVEKQDVSNCLRSLIADICSNRRDTPQFLQKEYERANVGQQKPTLKSCIAMLKEVIAGFDNVYIVLDALDECPKVEEKRHKLLDLLHDVCHWNLSSLHILVTSRRESDIVESFTSFTEELDHFTSIIAAGPQVEDDIKKYLQHQLQSSLFKKWKKSLKRDVEIALASKADGMFRLVALQLEALSKLRAEPKIRSAMENLPKTLDAFYDRIILEIPEEDQEYANRALQWIAFAARPLSLKELAEAVIISPEHEPCLRDEDRLMDSEDLLHIIPSGLIRTVGVELRYSDTIEEIFDNTSRQEVTSEEDSNELSDSRVIESVGSYDTESVGGSDIESEDGSRSHGSFTSAGYAGHGTKLVVEFAHFSVKEYLMSLRMLENRSVPGVFLNELSVHEAIGRSCISYIMYVASQDPAITKRIFLDFPLIYYTANAWQYHLLKLEGHHWSPSIEKTALDFLKYGSLAWNIWANLCDFASYGEIRGNRRYRSLPSRHPQISHRKEATQIHPITWLSASGLNYLLQKLLDEKLDLASIPKTKRLGNPLYAAVCGGNKKAVEILRDRGADINQKSGNFTYALIEATWNEDFDMMLLLLRHGAEVDRRRDNNDMTALIMASFLHNIHIVRLLLQEGADINAQSGCYGTALSTALWDGRTEMIRILLQEGADINAQWGECADINTQGGECGTALCVAAMYGNIENVRILLQEGADIYARGSSRGPALQQAVKECVVEDAVEVLLDASVDNRYQDIWDTMCDDLQEKIQAWESEDHYGELKRAKNIQKMLDQWLEKQESKNKVDVEESEHEADPLPA</sequence>
<keyword evidence="1" id="KW-0677">Repeat</keyword>
<feature type="signal peptide" evidence="4">
    <location>
        <begin position="1"/>
        <end position="23"/>
    </location>
</feature>
<keyword evidence="4" id="KW-0732">Signal</keyword>
<evidence type="ECO:0000259" key="5">
    <source>
        <dbReference type="Pfam" id="PF17111"/>
    </source>
</evidence>
<feature type="region of interest" description="Disordered" evidence="3">
    <location>
        <begin position="1030"/>
        <end position="1049"/>
    </location>
</feature>
<feature type="domain" description="Nephrocystin 3-like N-terminal" evidence="6">
    <location>
        <begin position="192"/>
        <end position="349"/>
    </location>
</feature>
<dbReference type="InterPro" id="IPR031348">
    <property type="entry name" value="PigL_N"/>
</dbReference>
<keyword evidence="8" id="KW-1185">Reference proteome</keyword>
<dbReference type="SMART" id="SM00248">
    <property type="entry name" value="ANK"/>
    <property type="match status" value="6"/>
</dbReference>
<feature type="chain" id="PRO_5029005896" evidence="4">
    <location>
        <begin position="24"/>
        <end position="1049"/>
    </location>
</feature>
<feature type="repeat" description="ANK" evidence="2">
    <location>
        <begin position="882"/>
        <end position="911"/>
    </location>
</feature>
<dbReference type="PROSITE" id="PS50088">
    <property type="entry name" value="ANK_REPEAT"/>
    <property type="match status" value="4"/>
</dbReference>
<feature type="repeat" description="ANK" evidence="2">
    <location>
        <begin position="779"/>
        <end position="811"/>
    </location>
</feature>
<feature type="region of interest" description="Disordered" evidence="3">
    <location>
        <begin position="541"/>
        <end position="560"/>
    </location>
</feature>
<evidence type="ECO:0000313" key="7">
    <source>
        <dbReference type="EMBL" id="TVY56202.1"/>
    </source>
</evidence>
<keyword evidence="2" id="KW-0040">ANK repeat</keyword>
<dbReference type="Gene3D" id="3.40.50.300">
    <property type="entry name" value="P-loop containing nucleotide triphosphate hydrolases"/>
    <property type="match status" value="1"/>
</dbReference>
<evidence type="ECO:0000256" key="4">
    <source>
        <dbReference type="SAM" id="SignalP"/>
    </source>
</evidence>
<dbReference type="OrthoDB" id="1577640at2759"/>
<protein>
    <submittedName>
        <fullName evidence="7">Putative ankyrin repeat protein L93</fullName>
    </submittedName>
</protein>
<dbReference type="InterPro" id="IPR056884">
    <property type="entry name" value="NPHP3-like_N"/>
</dbReference>
<dbReference type="Pfam" id="PF12796">
    <property type="entry name" value="Ank_2"/>
    <property type="match status" value="1"/>
</dbReference>
<dbReference type="InterPro" id="IPR027417">
    <property type="entry name" value="P-loop_NTPase"/>
</dbReference>
<dbReference type="PANTHER" id="PTHR10039">
    <property type="entry name" value="AMELOGENIN"/>
    <property type="match status" value="1"/>
</dbReference>
<dbReference type="Pfam" id="PF24883">
    <property type="entry name" value="NPHP3_N"/>
    <property type="match status" value="1"/>
</dbReference>
<evidence type="ECO:0000256" key="2">
    <source>
        <dbReference type="PROSITE-ProRule" id="PRU00023"/>
    </source>
</evidence>
<dbReference type="InterPro" id="IPR036770">
    <property type="entry name" value="Ankyrin_rpt-contain_sf"/>
</dbReference>
<reference evidence="7 8" key="1">
    <citation type="submission" date="2018-05" db="EMBL/GenBank/DDBJ databases">
        <title>Whole genome sequencing for identification of molecular markers to develop diagnostic detection tools for the regulated plant pathogen Lachnellula willkommii.</title>
        <authorList>
            <person name="Giroux E."/>
            <person name="Bilodeau G."/>
        </authorList>
    </citation>
    <scope>NUCLEOTIDE SEQUENCE [LARGE SCALE GENOMIC DNA]</scope>
    <source>
        <strain evidence="7 8">CBS 625.97</strain>
    </source>
</reference>
<dbReference type="Pfam" id="PF00023">
    <property type="entry name" value="Ank"/>
    <property type="match status" value="2"/>
</dbReference>
<dbReference type="InterPro" id="IPR002110">
    <property type="entry name" value="Ankyrin_rpt"/>
</dbReference>
<comment type="caution">
    <text evidence="7">The sequence shown here is derived from an EMBL/GenBank/DDBJ whole genome shotgun (WGS) entry which is preliminary data.</text>
</comment>
<dbReference type="Gene3D" id="1.25.40.20">
    <property type="entry name" value="Ankyrin repeat-containing domain"/>
    <property type="match status" value="2"/>
</dbReference>